<evidence type="ECO:0008006" key="3">
    <source>
        <dbReference type="Google" id="ProtNLM"/>
    </source>
</evidence>
<reference evidence="1 2" key="1">
    <citation type="submission" date="2014-04" db="EMBL/GenBank/DDBJ databases">
        <authorList>
            <consortium name="DOE Joint Genome Institute"/>
            <person name="Kuo A."/>
            <person name="Zuccaro A."/>
            <person name="Kohler A."/>
            <person name="Nagy L.G."/>
            <person name="Floudas D."/>
            <person name="Copeland A."/>
            <person name="Barry K.W."/>
            <person name="Cichocki N."/>
            <person name="Veneault-Fourrey C."/>
            <person name="LaButti K."/>
            <person name="Lindquist E.A."/>
            <person name="Lipzen A."/>
            <person name="Lundell T."/>
            <person name="Morin E."/>
            <person name="Murat C."/>
            <person name="Sun H."/>
            <person name="Tunlid A."/>
            <person name="Henrissat B."/>
            <person name="Grigoriev I.V."/>
            <person name="Hibbett D.S."/>
            <person name="Martin F."/>
            <person name="Nordberg H.P."/>
            <person name="Cantor M.N."/>
            <person name="Hua S.X."/>
        </authorList>
    </citation>
    <scope>NUCLEOTIDE SEQUENCE [LARGE SCALE GENOMIC DNA]</scope>
    <source>
        <strain evidence="1 2">MAFF 305830</strain>
    </source>
</reference>
<organism evidence="1 2">
    <name type="scientific">Serendipita vermifera MAFF 305830</name>
    <dbReference type="NCBI Taxonomy" id="933852"/>
    <lineage>
        <taxon>Eukaryota</taxon>
        <taxon>Fungi</taxon>
        <taxon>Dikarya</taxon>
        <taxon>Basidiomycota</taxon>
        <taxon>Agaricomycotina</taxon>
        <taxon>Agaricomycetes</taxon>
        <taxon>Sebacinales</taxon>
        <taxon>Serendipitaceae</taxon>
        <taxon>Serendipita</taxon>
    </lineage>
</organism>
<dbReference type="Proteomes" id="UP000054097">
    <property type="component" value="Unassembled WGS sequence"/>
</dbReference>
<gene>
    <name evidence="1" type="ORF">M408DRAFT_333802</name>
</gene>
<name>A0A0C2WTE7_SERVB</name>
<protein>
    <recommendedName>
        <fullName evidence="3">DH domain-containing protein</fullName>
    </recommendedName>
</protein>
<evidence type="ECO:0000313" key="2">
    <source>
        <dbReference type="Proteomes" id="UP000054097"/>
    </source>
</evidence>
<proteinExistence type="predicted"/>
<reference evidence="2" key="2">
    <citation type="submission" date="2015-01" db="EMBL/GenBank/DDBJ databases">
        <title>Evolutionary Origins and Diversification of the Mycorrhizal Mutualists.</title>
        <authorList>
            <consortium name="DOE Joint Genome Institute"/>
            <consortium name="Mycorrhizal Genomics Consortium"/>
            <person name="Kohler A."/>
            <person name="Kuo A."/>
            <person name="Nagy L.G."/>
            <person name="Floudas D."/>
            <person name="Copeland A."/>
            <person name="Barry K.W."/>
            <person name="Cichocki N."/>
            <person name="Veneault-Fourrey C."/>
            <person name="LaButti K."/>
            <person name="Lindquist E.A."/>
            <person name="Lipzen A."/>
            <person name="Lundell T."/>
            <person name="Morin E."/>
            <person name="Murat C."/>
            <person name="Riley R."/>
            <person name="Ohm R."/>
            <person name="Sun H."/>
            <person name="Tunlid A."/>
            <person name="Henrissat B."/>
            <person name="Grigoriev I.V."/>
            <person name="Hibbett D.S."/>
            <person name="Martin F."/>
        </authorList>
    </citation>
    <scope>NUCLEOTIDE SEQUENCE [LARGE SCALE GENOMIC DNA]</scope>
    <source>
        <strain evidence="2">MAFF 305830</strain>
    </source>
</reference>
<evidence type="ECO:0000313" key="1">
    <source>
        <dbReference type="EMBL" id="KIM20797.1"/>
    </source>
</evidence>
<dbReference type="EMBL" id="KN824407">
    <property type="protein sequence ID" value="KIM20797.1"/>
    <property type="molecule type" value="Genomic_DNA"/>
</dbReference>
<accession>A0A0C2WTE7</accession>
<dbReference type="AlphaFoldDB" id="A0A0C2WTE7"/>
<keyword evidence="2" id="KW-1185">Reference proteome</keyword>
<sequence>MGDSADKGLPHTAFDIISEEHKYLKEFLDLVSKKLDADKRYLKELERVGRGRGSRKPDPKPQWAKSSIWSLISPLLSYFEDEKRHLRQSIKELTPIIEKLNHAPFPASI</sequence>
<dbReference type="HOGENOM" id="CLU_179506_0_0_1"/>